<dbReference type="SUPFAM" id="SSF54695">
    <property type="entry name" value="POZ domain"/>
    <property type="match status" value="1"/>
</dbReference>
<comment type="caution">
    <text evidence="1">The sequence shown here is derived from an EMBL/GenBank/DDBJ whole genome shotgun (WGS) entry which is preliminary data.</text>
</comment>
<accession>A0AAD2HUU5</accession>
<sequence length="296" mass="32709">MGDSTSAPSNVPLAESPLFNASDADVSFISSDRTLFRVHRKNLEVCAEGFPPCEVASPGSQELIPLEECSTILELLFQFIYPRRHPGLDTVTFDVLAPLAEAAEKYQVFPAMNICHIRLRDMGKDHPVEVAAYAAKHDYPHLLGEIGPMMISMPAVDVADLLPPNLFRPWTRYVQEWVRIHQTIALQLPTGGNPQVSSVWSGHSSQANAVAQSQNCNYCGRNSYNHGSSCNWSQLIAAVLQNLAAGVHTLRALDAVFNIPAVPKESIPRCCEWDLADWRRKIEAGIETIPKFSTFV</sequence>
<evidence type="ECO:0000313" key="2">
    <source>
        <dbReference type="Proteomes" id="UP001295794"/>
    </source>
</evidence>
<gene>
    <name evidence="1" type="ORF">MYCIT1_LOCUS34405</name>
</gene>
<organism evidence="1 2">
    <name type="scientific">Mycena citricolor</name>
    <dbReference type="NCBI Taxonomy" id="2018698"/>
    <lineage>
        <taxon>Eukaryota</taxon>
        <taxon>Fungi</taxon>
        <taxon>Dikarya</taxon>
        <taxon>Basidiomycota</taxon>
        <taxon>Agaricomycotina</taxon>
        <taxon>Agaricomycetes</taxon>
        <taxon>Agaricomycetidae</taxon>
        <taxon>Agaricales</taxon>
        <taxon>Marasmiineae</taxon>
        <taxon>Mycenaceae</taxon>
        <taxon>Mycena</taxon>
    </lineage>
</organism>
<protein>
    <recommendedName>
        <fullName evidence="3">BTB domain-containing protein</fullName>
    </recommendedName>
</protein>
<keyword evidence="2" id="KW-1185">Reference proteome</keyword>
<evidence type="ECO:0008006" key="3">
    <source>
        <dbReference type="Google" id="ProtNLM"/>
    </source>
</evidence>
<dbReference type="AlphaFoldDB" id="A0AAD2HUU5"/>
<dbReference type="Proteomes" id="UP001295794">
    <property type="component" value="Unassembled WGS sequence"/>
</dbReference>
<dbReference type="Gene3D" id="3.30.710.10">
    <property type="entry name" value="Potassium Channel Kv1.1, Chain A"/>
    <property type="match status" value="1"/>
</dbReference>
<reference evidence="1" key="1">
    <citation type="submission" date="2023-11" db="EMBL/GenBank/DDBJ databases">
        <authorList>
            <person name="De Vega J J."/>
            <person name="De Vega J J."/>
        </authorList>
    </citation>
    <scope>NUCLEOTIDE SEQUENCE</scope>
</reference>
<dbReference type="InterPro" id="IPR011333">
    <property type="entry name" value="SKP1/BTB/POZ_sf"/>
</dbReference>
<dbReference type="EMBL" id="CAVNYO010000455">
    <property type="protein sequence ID" value="CAK5282568.1"/>
    <property type="molecule type" value="Genomic_DNA"/>
</dbReference>
<name>A0AAD2HUU5_9AGAR</name>
<proteinExistence type="predicted"/>
<evidence type="ECO:0000313" key="1">
    <source>
        <dbReference type="EMBL" id="CAK5282568.1"/>
    </source>
</evidence>